<feature type="compositionally biased region" description="Basic residues" evidence="1">
    <location>
        <begin position="82"/>
        <end position="92"/>
    </location>
</feature>
<dbReference type="EMBL" id="KZ824628">
    <property type="protein sequence ID" value="RAK80564.1"/>
    <property type="molecule type" value="Genomic_DNA"/>
</dbReference>
<gene>
    <name evidence="2" type="ORF">BO72DRAFT_445140</name>
</gene>
<accession>A0A8G1RX96</accession>
<proteinExistence type="predicted"/>
<feature type="compositionally biased region" description="Basic and acidic residues" evidence="1">
    <location>
        <begin position="54"/>
        <end position="81"/>
    </location>
</feature>
<dbReference type="Proteomes" id="UP000249789">
    <property type="component" value="Unassembled WGS sequence"/>
</dbReference>
<keyword evidence="3" id="KW-1185">Reference proteome</keyword>
<sequence length="104" mass="11880">MDRGGRLKVVSGSGWRGRIDGRSGLVVVWLKPLRNGSLSPSQCRSIEKGREEEWMDVRVKKEEGGKRRKEEERGEGEGEGGKRRKRKGKGRKREQEELCLCVGW</sequence>
<dbReference type="VEuPathDB" id="FungiDB:BO72DRAFT_445140"/>
<feature type="region of interest" description="Disordered" evidence="1">
    <location>
        <begin position="54"/>
        <end position="104"/>
    </location>
</feature>
<evidence type="ECO:0000313" key="3">
    <source>
        <dbReference type="Proteomes" id="UP000249789"/>
    </source>
</evidence>
<dbReference type="AlphaFoldDB" id="A0A8G1RX96"/>
<dbReference type="GeneID" id="63861304"/>
<dbReference type="RefSeq" id="XP_040804574.1">
    <property type="nucleotide sequence ID" value="XM_040943971.1"/>
</dbReference>
<organism evidence="2 3">
    <name type="scientific">Aspergillus fijiensis CBS 313.89</name>
    <dbReference type="NCBI Taxonomy" id="1448319"/>
    <lineage>
        <taxon>Eukaryota</taxon>
        <taxon>Fungi</taxon>
        <taxon>Dikarya</taxon>
        <taxon>Ascomycota</taxon>
        <taxon>Pezizomycotina</taxon>
        <taxon>Eurotiomycetes</taxon>
        <taxon>Eurotiomycetidae</taxon>
        <taxon>Eurotiales</taxon>
        <taxon>Aspergillaceae</taxon>
        <taxon>Aspergillus</taxon>
    </lineage>
</organism>
<reference evidence="2 3" key="1">
    <citation type="submission" date="2018-02" db="EMBL/GenBank/DDBJ databases">
        <title>The genomes of Aspergillus section Nigri reveals drivers in fungal speciation.</title>
        <authorList>
            <consortium name="DOE Joint Genome Institute"/>
            <person name="Vesth T.C."/>
            <person name="Nybo J."/>
            <person name="Theobald S."/>
            <person name="Brandl J."/>
            <person name="Frisvad J.C."/>
            <person name="Nielsen K.F."/>
            <person name="Lyhne E.K."/>
            <person name="Kogle M.E."/>
            <person name="Kuo A."/>
            <person name="Riley R."/>
            <person name="Clum A."/>
            <person name="Nolan M."/>
            <person name="Lipzen A."/>
            <person name="Salamov A."/>
            <person name="Henrissat B."/>
            <person name="Wiebenga A."/>
            <person name="De vries R.P."/>
            <person name="Grigoriev I.V."/>
            <person name="Mortensen U.H."/>
            <person name="Andersen M.R."/>
            <person name="Baker S.E."/>
        </authorList>
    </citation>
    <scope>NUCLEOTIDE SEQUENCE [LARGE SCALE GENOMIC DNA]</scope>
    <source>
        <strain evidence="2 3">CBS 313.89</strain>
    </source>
</reference>
<evidence type="ECO:0000313" key="2">
    <source>
        <dbReference type="EMBL" id="RAK80564.1"/>
    </source>
</evidence>
<protein>
    <submittedName>
        <fullName evidence="2">Uncharacterized protein</fullName>
    </submittedName>
</protein>
<name>A0A8G1RX96_9EURO</name>
<evidence type="ECO:0000256" key="1">
    <source>
        <dbReference type="SAM" id="MobiDB-lite"/>
    </source>
</evidence>